<feature type="domain" description="YdhG-like" evidence="1">
    <location>
        <begin position="25"/>
        <end position="124"/>
    </location>
</feature>
<keyword evidence="3" id="KW-1185">Reference proteome</keyword>
<protein>
    <recommendedName>
        <fullName evidence="1">YdhG-like domain-containing protein</fullName>
    </recommendedName>
</protein>
<dbReference type="InterPro" id="IPR014922">
    <property type="entry name" value="YdhG-like"/>
</dbReference>
<dbReference type="EMBL" id="OBMI01000001">
    <property type="protein sequence ID" value="SOB79746.1"/>
    <property type="molecule type" value="Genomic_DNA"/>
</dbReference>
<dbReference type="OrthoDB" id="5951444at2"/>
<dbReference type="Pfam" id="PF08818">
    <property type="entry name" value="DUF1801"/>
    <property type="match status" value="1"/>
</dbReference>
<sequence>MTGNKTQFTDASVDAFIDGLPDERRREEARTLRDLMERATGGRAEMYGTSIIGFGRYRYRYASGHEGSSCRVGFSPRKAELVLYIGAGRPEQADALAKLGKYRLGKSCLYLKRLSPEQLGPIEAMTRFCYAAPIADEVTT</sequence>
<organism evidence="2 3">
    <name type="scientific">Sphingomonas guangdongensis</name>
    <dbReference type="NCBI Taxonomy" id="1141890"/>
    <lineage>
        <taxon>Bacteria</taxon>
        <taxon>Pseudomonadati</taxon>
        <taxon>Pseudomonadota</taxon>
        <taxon>Alphaproteobacteria</taxon>
        <taxon>Sphingomonadales</taxon>
        <taxon>Sphingomonadaceae</taxon>
        <taxon>Sphingomonas</taxon>
    </lineage>
</organism>
<evidence type="ECO:0000313" key="2">
    <source>
        <dbReference type="EMBL" id="SOB79746.1"/>
    </source>
</evidence>
<evidence type="ECO:0000259" key="1">
    <source>
        <dbReference type="Pfam" id="PF08818"/>
    </source>
</evidence>
<evidence type="ECO:0000313" key="3">
    <source>
        <dbReference type="Proteomes" id="UP000219494"/>
    </source>
</evidence>
<reference evidence="2 3" key="1">
    <citation type="submission" date="2017-07" db="EMBL/GenBank/DDBJ databases">
        <authorList>
            <person name="Sun Z.S."/>
            <person name="Albrecht U."/>
            <person name="Echele G."/>
            <person name="Lee C.C."/>
        </authorList>
    </citation>
    <scope>NUCLEOTIDE SEQUENCE [LARGE SCALE GENOMIC DNA]</scope>
    <source>
        <strain evidence="2 3">CGMCC 1.12672</strain>
    </source>
</reference>
<dbReference type="AlphaFoldDB" id="A0A285QD40"/>
<name>A0A285QD40_9SPHN</name>
<dbReference type="RefSeq" id="WP_097062573.1">
    <property type="nucleotide sequence ID" value="NZ_OBMI01000001.1"/>
</dbReference>
<dbReference type="Proteomes" id="UP000219494">
    <property type="component" value="Unassembled WGS sequence"/>
</dbReference>
<proteinExistence type="predicted"/>
<gene>
    <name evidence="2" type="ORF">SAMN06297144_0710</name>
</gene>
<accession>A0A285QD40</accession>